<evidence type="ECO:0008006" key="3">
    <source>
        <dbReference type="Google" id="ProtNLM"/>
    </source>
</evidence>
<comment type="caution">
    <text evidence="1">The sequence shown here is derived from an EMBL/GenBank/DDBJ whole genome shotgun (WGS) entry which is preliminary data.</text>
</comment>
<gene>
    <name evidence="1" type="ORF">CLV60_11760</name>
</gene>
<dbReference type="RefSeq" id="WP_146151609.1">
    <property type="nucleotide sequence ID" value="NZ_PYAS01000017.1"/>
</dbReference>
<evidence type="ECO:0000313" key="2">
    <source>
        <dbReference type="Proteomes" id="UP000241964"/>
    </source>
</evidence>
<sequence length="398" mass="45519">MLPDKPILLLFFICLSISVKAQIRFEKGYFLSNDGVRTICNIRNVDWDNNPSSFRYQLPGGDEVVEATLQDIKAFGIDGGNAYVRAFVKVDQSSTDVSRLSNGRNPEWKEELVFLKVLVEGEAKLLQYKQNEVSQFYYQKADSLYTPLIFKRYIDGNGQRAINFGFRQQLLNEFSCEGITQLQIERTNYRDTDLIRFFGRYNICRNPSAKNVVKQGKRNVFNLKVTAGADLTMLSTRNFTFTNKGKRSGSQVSARVGLEGEYFAPFHKNKWSVLVEPSFQYYQFPLASPGYTLDADFWTIELPVGIRHHFYLSDKTKIFVNALYAWTLKEQAMGKRDDNVNYGVIAGSNFAGGVGIASGRFSLEARYYLNRSLYLYRARVDLDYSKASLILGYKLLSK</sequence>
<proteinExistence type="predicted"/>
<protein>
    <recommendedName>
        <fullName evidence="3">Outer membrane protein with beta-barrel domain</fullName>
    </recommendedName>
</protein>
<name>A0A2P8FNB9_9BACT</name>
<accession>A0A2P8FNB9</accession>
<reference evidence="1 2" key="1">
    <citation type="submission" date="2018-03" db="EMBL/GenBank/DDBJ databases">
        <title>Genomic Encyclopedia of Archaeal and Bacterial Type Strains, Phase II (KMG-II): from individual species to whole genera.</title>
        <authorList>
            <person name="Goeker M."/>
        </authorList>
    </citation>
    <scope>NUCLEOTIDE SEQUENCE [LARGE SCALE GENOMIC DNA]</scope>
    <source>
        <strain evidence="1 2">DSM 29057</strain>
    </source>
</reference>
<dbReference type="EMBL" id="PYAS01000017">
    <property type="protein sequence ID" value="PSL23183.1"/>
    <property type="molecule type" value="Genomic_DNA"/>
</dbReference>
<keyword evidence="2" id="KW-1185">Reference proteome</keyword>
<dbReference type="Proteomes" id="UP000241964">
    <property type="component" value="Unassembled WGS sequence"/>
</dbReference>
<organism evidence="1 2">
    <name type="scientific">Dyadobacter jiangsuensis</name>
    <dbReference type="NCBI Taxonomy" id="1591085"/>
    <lineage>
        <taxon>Bacteria</taxon>
        <taxon>Pseudomonadati</taxon>
        <taxon>Bacteroidota</taxon>
        <taxon>Cytophagia</taxon>
        <taxon>Cytophagales</taxon>
        <taxon>Spirosomataceae</taxon>
        <taxon>Dyadobacter</taxon>
    </lineage>
</organism>
<evidence type="ECO:0000313" key="1">
    <source>
        <dbReference type="EMBL" id="PSL23183.1"/>
    </source>
</evidence>
<dbReference type="OrthoDB" id="921445at2"/>
<dbReference type="AlphaFoldDB" id="A0A2P8FNB9"/>